<evidence type="ECO:0000256" key="6">
    <source>
        <dbReference type="ARBA" id="ARBA00022723"/>
    </source>
</evidence>
<protein>
    <recommendedName>
        <fullName evidence="14">Tyrosinase</fullName>
        <ecNumber evidence="4">1.14.18.1</ecNumber>
    </recommendedName>
    <alternativeName>
        <fullName evidence="15">Monophenol monooxygenase</fullName>
    </alternativeName>
</protein>
<evidence type="ECO:0000256" key="11">
    <source>
        <dbReference type="ARBA" id="ARBA00023101"/>
    </source>
</evidence>
<evidence type="ECO:0000256" key="4">
    <source>
        <dbReference type="ARBA" id="ARBA00011906"/>
    </source>
</evidence>
<feature type="signal peptide" evidence="17">
    <location>
        <begin position="1"/>
        <end position="17"/>
    </location>
</feature>
<name>A0A8C4QBR2_EPTBU</name>
<dbReference type="InterPro" id="IPR050316">
    <property type="entry name" value="Tyrosinase/Hemocyanin"/>
</dbReference>
<feature type="domain" description="Tyrosinase copper-binding" evidence="19">
    <location>
        <begin position="265"/>
        <end position="276"/>
    </location>
</feature>
<evidence type="ECO:0000256" key="16">
    <source>
        <dbReference type="SAM" id="Phobius"/>
    </source>
</evidence>
<keyword evidence="7 17" id="KW-0732">Signal</keyword>
<dbReference type="GO" id="GO:0004503">
    <property type="term" value="F:tyrosinase activity"/>
    <property type="evidence" value="ECO:0007669"/>
    <property type="project" value="UniProtKB-EC"/>
</dbReference>
<dbReference type="AlphaFoldDB" id="A0A8C4QBR2"/>
<evidence type="ECO:0000256" key="1">
    <source>
        <dbReference type="ARBA" id="ARBA00001973"/>
    </source>
</evidence>
<accession>A0A8C4QBR2</accession>
<evidence type="ECO:0000313" key="21">
    <source>
        <dbReference type="Proteomes" id="UP000694388"/>
    </source>
</evidence>
<keyword evidence="8" id="KW-0560">Oxidoreductase</keyword>
<dbReference type="InterPro" id="IPR002227">
    <property type="entry name" value="Tyrosinase_Cu-bd"/>
</dbReference>
<comment type="cofactor">
    <cofactor evidence="1">
        <name>Cu(2+)</name>
        <dbReference type="ChEBI" id="CHEBI:29036"/>
    </cofactor>
</comment>
<keyword evidence="5 16" id="KW-0812">Transmembrane</keyword>
<proteinExistence type="inferred from homology"/>
<dbReference type="Pfam" id="PF00264">
    <property type="entry name" value="Tyrosinase"/>
    <property type="match status" value="1"/>
</dbReference>
<dbReference type="Ensembl" id="ENSEBUT00000013220.1">
    <property type="protein sequence ID" value="ENSEBUP00000012644.1"/>
    <property type="gene ID" value="ENSEBUG00000008034.1"/>
</dbReference>
<evidence type="ECO:0000256" key="8">
    <source>
        <dbReference type="ARBA" id="ARBA00023002"/>
    </source>
</evidence>
<comment type="similarity">
    <text evidence="3">Belongs to the tyrosinase family.</text>
</comment>
<dbReference type="GO" id="GO:0042438">
    <property type="term" value="P:melanin biosynthetic process"/>
    <property type="evidence" value="ECO:0007669"/>
    <property type="project" value="UniProtKB-KW"/>
</dbReference>
<reference evidence="20" key="1">
    <citation type="submission" date="2025-08" db="UniProtKB">
        <authorList>
            <consortium name="Ensembl"/>
        </authorList>
    </citation>
    <scope>IDENTIFICATION</scope>
</reference>
<reference evidence="20" key="2">
    <citation type="submission" date="2025-09" db="UniProtKB">
        <authorList>
            <consortium name="Ensembl"/>
        </authorList>
    </citation>
    <scope>IDENTIFICATION</scope>
</reference>
<evidence type="ECO:0000256" key="17">
    <source>
        <dbReference type="SAM" id="SignalP"/>
    </source>
</evidence>
<keyword evidence="13" id="KW-0325">Glycoprotein</keyword>
<evidence type="ECO:0000256" key="3">
    <source>
        <dbReference type="ARBA" id="ARBA00009928"/>
    </source>
</evidence>
<evidence type="ECO:0000256" key="14">
    <source>
        <dbReference type="ARBA" id="ARBA00039304"/>
    </source>
</evidence>
<evidence type="ECO:0000313" key="20">
    <source>
        <dbReference type="Ensembl" id="ENSEBUP00000012644.1"/>
    </source>
</evidence>
<dbReference type="PRINTS" id="PR00092">
    <property type="entry name" value="TYROSINASE"/>
</dbReference>
<dbReference type="GO" id="GO:0033162">
    <property type="term" value="C:melanosome membrane"/>
    <property type="evidence" value="ECO:0007669"/>
    <property type="project" value="UniProtKB-SubCell"/>
</dbReference>
<sequence>MLLQAVLLLFVVRRSAAQFPRQCTTAQSLLQKVTINPTYCILVTPPGPNGSLPVFANASYYDVFVWMHYFASQRKDDSTGPDYAHEGAGFLPWHRLFLLAWERTLQRVSGDLTLSLPYWDWRDAENCQVCTDDLFGAYQLSELGPVSSGSIFAAWQITCTRDAEYASQGMFCAGKGEGPLERRPGTHDRFHSPQLPSSEDVNYCLNMSEYDVFPFDRHANGSFRNLLEGFADPQNGHTSNFSTMHNAVHIFMNGSMSSVGSSANDPIFIVHHTFTDSIFEEWIFLHNANEMDLPSQGATVGHNREDFMVPFFPLVRQAEGMLPANTFGYSYDIGDNQLFWDIFFPSLLSSAQQAWPWIICSFIIGAAISLAVCGIVKRVFHKNGAKNNTPDELQPLLPKKEQSYQ</sequence>
<feature type="domain" description="Tyrosinase copper-binding" evidence="18">
    <location>
        <begin position="85"/>
        <end position="102"/>
    </location>
</feature>
<dbReference type="SUPFAM" id="SSF48056">
    <property type="entry name" value="Di-copper centre-containing domain"/>
    <property type="match status" value="1"/>
</dbReference>
<keyword evidence="12 16" id="KW-0472">Membrane</keyword>
<comment type="subcellular location">
    <subcellularLocation>
        <location evidence="2">Melanosome membrane</location>
        <topology evidence="2">Single-pass type I membrane protein</topology>
    </subcellularLocation>
</comment>
<organism evidence="20 21">
    <name type="scientific">Eptatretus burgeri</name>
    <name type="common">Inshore hagfish</name>
    <dbReference type="NCBI Taxonomy" id="7764"/>
    <lineage>
        <taxon>Eukaryota</taxon>
        <taxon>Metazoa</taxon>
        <taxon>Chordata</taxon>
        <taxon>Craniata</taxon>
        <taxon>Vertebrata</taxon>
        <taxon>Cyclostomata</taxon>
        <taxon>Myxini</taxon>
        <taxon>Myxiniformes</taxon>
        <taxon>Myxinidae</taxon>
        <taxon>Eptatretinae</taxon>
        <taxon>Eptatretus</taxon>
    </lineage>
</organism>
<dbReference type="InterPro" id="IPR008922">
    <property type="entry name" value="Di-copper_centre_dom_sf"/>
</dbReference>
<keyword evidence="6" id="KW-0479">Metal-binding</keyword>
<keyword evidence="21" id="KW-1185">Reference proteome</keyword>
<evidence type="ECO:0000256" key="10">
    <source>
        <dbReference type="ARBA" id="ARBA00023033"/>
    </source>
</evidence>
<dbReference type="Gene3D" id="1.10.1280.10">
    <property type="entry name" value="Di-copper center containing domain from catechol oxidase"/>
    <property type="match status" value="1"/>
</dbReference>
<dbReference type="GO" id="GO:0046872">
    <property type="term" value="F:metal ion binding"/>
    <property type="evidence" value="ECO:0007669"/>
    <property type="project" value="UniProtKB-KW"/>
</dbReference>
<keyword evidence="16" id="KW-1133">Transmembrane helix</keyword>
<dbReference type="Proteomes" id="UP000694388">
    <property type="component" value="Unplaced"/>
</dbReference>
<keyword evidence="10" id="KW-0503">Monooxygenase</keyword>
<dbReference type="EC" id="1.14.18.1" evidence="4"/>
<dbReference type="PANTHER" id="PTHR11474">
    <property type="entry name" value="TYROSINASE FAMILY MEMBER"/>
    <property type="match status" value="1"/>
</dbReference>
<feature type="transmembrane region" description="Helical" evidence="16">
    <location>
        <begin position="354"/>
        <end position="376"/>
    </location>
</feature>
<dbReference type="GO" id="GO:0043473">
    <property type="term" value="P:pigmentation"/>
    <property type="evidence" value="ECO:0007669"/>
    <property type="project" value="TreeGrafter"/>
</dbReference>
<dbReference type="PROSITE" id="PS00497">
    <property type="entry name" value="TYROSINASE_1"/>
    <property type="match status" value="1"/>
</dbReference>
<evidence type="ECO:0000256" key="7">
    <source>
        <dbReference type="ARBA" id="ARBA00022729"/>
    </source>
</evidence>
<dbReference type="PANTHER" id="PTHR11474:SF124">
    <property type="entry name" value="TYROSINASE"/>
    <property type="match status" value="1"/>
</dbReference>
<keyword evidence="9" id="KW-0186">Copper</keyword>
<evidence type="ECO:0000259" key="19">
    <source>
        <dbReference type="PROSITE" id="PS00498"/>
    </source>
</evidence>
<dbReference type="PROSITE" id="PS00498">
    <property type="entry name" value="TYROSINASE_2"/>
    <property type="match status" value="1"/>
</dbReference>
<evidence type="ECO:0000256" key="13">
    <source>
        <dbReference type="ARBA" id="ARBA00023180"/>
    </source>
</evidence>
<dbReference type="GeneTree" id="ENSGT00940000155336"/>
<evidence type="ECO:0000256" key="9">
    <source>
        <dbReference type="ARBA" id="ARBA00023008"/>
    </source>
</evidence>
<evidence type="ECO:0000256" key="15">
    <source>
        <dbReference type="ARBA" id="ARBA00042251"/>
    </source>
</evidence>
<feature type="chain" id="PRO_5034854313" description="Tyrosinase" evidence="17">
    <location>
        <begin position="18"/>
        <end position="405"/>
    </location>
</feature>
<evidence type="ECO:0000256" key="12">
    <source>
        <dbReference type="ARBA" id="ARBA00023136"/>
    </source>
</evidence>
<evidence type="ECO:0000256" key="5">
    <source>
        <dbReference type="ARBA" id="ARBA00022692"/>
    </source>
</evidence>
<evidence type="ECO:0000256" key="2">
    <source>
        <dbReference type="ARBA" id="ARBA00004573"/>
    </source>
</evidence>
<evidence type="ECO:0000259" key="18">
    <source>
        <dbReference type="PROSITE" id="PS00497"/>
    </source>
</evidence>
<keyword evidence="11" id="KW-0470">Melanin biosynthesis</keyword>